<evidence type="ECO:0000313" key="5">
    <source>
        <dbReference type="EMBL" id="NAS23826.1"/>
    </source>
</evidence>
<dbReference type="SUPFAM" id="SSF46894">
    <property type="entry name" value="C-terminal effector domain of the bipartite response regulators"/>
    <property type="match status" value="1"/>
</dbReference>
<dbReference type="AlphaFoldDB" id="A0A7C9J3P9"/>
<dbReference type="RefSeq" id="WP_161481043.1">
    <property type="nucleotide sequence ID" value="NZ_WXEW01000005.1"/>
</dbReference>
<dbReference type="CDD" id="cd06170">
    <property type="entry name" value="LuxR_C_like"/>
    <property type="match status" value="1"/>
</dbReference>
<keyword evidence="6" id="KW-1185">Reference proteome</keyword>
<dbReference type="GO" id="GO:0003677">
    <property type="term" value="F:DNA binding"/>
    <property type="evidence" value="ECO:0007669"/>
    <property type="project" value="UniProtKB-KW"/>
</dbReference>
<evidence type="ECO:0000259" key="4">
    <source>
        <dbReference type="PROSITE" id="PS50043"/>
    </source>
</evidence>
<dbReference type="Proteomes" id="UP000479526">
    <property type="component" value="Unassembled WGS sequence"/>
</dbReference>
<evidence type="ECO:0000256" key="1">
    <source>
        <dbReference type="ARBA" id="ARBA00023015"/>
    </source>
</evidence>
<dbReference type="PANTHER" id="PTHR44688">
    <property type="entry name" value="DNA-BINDING TRANSCRIPTIONAL ACTIVATOR DEVR_DOSR"/>
    <property type="match status" value="1"/>
</dbReference>
<dbReference type="GO" id="GO:0006355">
    <property type="term" value="P:regulation of DNA-templated transcription"/>
    <property type="evidence" value="ECO:0007669"/>
    <property type="project" value="InterPro"/>
</dbReference>
<name>A0A7C9J3P9_9ACTN</name>
<comment type="caution">
    <text evidence="5">The sequence shown here is derived from an EMBL/GenBank/DDBJ whole genome shotgun (WGS) entry which is preliminary data.</text>
</comment>
<dbReference type="InterPro" id="IPR041664">
    <property type="entry name" value="AAA_16"/>
</dbReference>
<evidence type="ECO:0000256" key="2">
    <source>
        <dbReference type="ARBA" id="ARBA00023125"/>
    </source>
</evidence>
<dbReference type="Pfam" id="PF13191">
    <property type="entry name" value="AAA_16"/>
    <property type="match status" value="1"/>
</dbReference>
<dbReference type="Pfam" id="PF00196">
    <property type="entry name" value="GerE"/>
    <property type="match status" value="1"/>
</dbReference>
<dbReference type="EMBL" id="WXEW01000005">
    <property type="protein sequence ID" value="NAS23826.1"/>
    <property type="molecule type" value="Genomic_DNA"/>
</dbReference>
<evidence type="ECO:0000313" key="6">
    <source>
        <dbReference type="Proteomes" id="UP000479526"/>
    </source>
</evidence>
<reference evidence="5 6" key="1">
    <citation type="submission" date="2020-01" db="EMBL/GenBank/DDBJ databases">
        <title>Herbidospora sp. NEAU-GS84 nov., a novel actinomycete isolated from soil.</title>
        <authorList>
            <person name="Han L."/>
        </authorList>
    </citation>
    <scope>NUCLEOTIDE SEQUENCE [LARGE SCALE GENOMIC DNA]</scope>
    <source>
        <strain evidence="5 6">NEAU-GS84</strain>
    </source>
</reference>
<dbReference type="InterPro" id="IPR036388">
    <property type="entry name" value="WH-like_DNA-bd_sf"/>
</dbReference>
<dbReference type="Gene3D" id="3.40.50.300">
    <property type="entry name" value="P-loop containing nucleotide triphosphate hydrolases"/>
    <property type="match status" value="1"/>
</dbReference>
<dbReference type="PROSITE" id="PS50043">
    <property type="entry name" value="HTH_LUXR_2"/>
    <property type="match status" value="1"/>
</dbReference>
<keyword evidence="3" id="KW-0804">Transcription</keyword>
<dbReference type="InterPro" id="IPR016032">
    <property type="entry name" value="Sig_transdc_resp-reg_C-effctor"/>
</dbReference>
<organism evidence="5 6">
    <name type="scientific">Herbidospora solisilvae</name>
    <dbReference type="NCBI Taxonomy" id="2696284"/>
    <lineage>
        <taxon>Bacteria</taxon>
        <taxon>Bacillati</taxon>
        <taxon>Actinomycetota</taxon>
        <taxon>Actinomycetes</taxon>
        <taxon>Streptosporangiales</taxon>
        <taxon>Streptosporangiaceae</taxon>
        <taxon>Herbidospora</taxon>
    </lineage>
</organism>
<keyword evidence="1" id="KW-0805">Transcription regulation</keyword>
<sequence length="868" mass="91106">MGPDARPRSSWPLVGRAAALRVVTESAAQPDVEGVVVVGPPGVGRTRLVKEAATRLTAAGHPVSSATGTRAAGTIPLGALLHLAPPGDALGTFSRIVARFGAPGGRRPVLVVDDAHLLDSASAALVYQLAVHTRTFVVLTVRQGQAVPDVVTALWKERVARRVELGPLGDDEIDTLLERGLGGPLDAVTRRSLRRLSAGNPLVLYELVQSALEGGSLRTVDGLWHLEGQLRVTGRLGDLIEAQMDVDDAAVLSVLEVLACKEPLSQPVVESITGHTAVVEAERRGLVMLERSGQRIQARLTIPAYAGVIRARMPRARHRAIWESLAESLAKTPRRRADDALELAVSRQRAGLGSSVGELLAGARQAAEHLEFDMAERLAMATREAGGGVDADLTLAEVLAWQGRYEAAAGILPEPEECADEESADRRAMLQERIDYWHREAAPAGGHPPGERAAEAVSTWIVLLEGNVARSIAVGTALLALPDPQLPPRAVTWAATAVMVAAGLTGDRRLVDQAAATGLGVAVEHRNTLPRAEAQVRSVRCVALVLSGALVDAAAAVEAGYQEAVQTQLPQTVGIWTGLRGIVAKAQGRMTLAQQALRESIVLLEGHDPLRLQRLYLSELVGAHAMAGDTAGADQWLTRMEETPAPPGALVDPWINRNRAWAAVAASDLPLAAERALTAAKEARRAGAPLLEAHALADACRMGAAGAARDRLAELAVTTPTPVTRAFAAMAAAHAAEDPDLLLESAATLARLGHTLAGAECAATSYRLLVAAGRRTAATSAQTLARELLTDCGGARTPQSDLSGGDSTLTPRELQIAKLVASGLSGRAVADRLDLSLRTVNNHLGRVYTKLGVSGRQALAQVLGSTEA</sequence>
<dbReference type="SMART" id="SM00421">
    <property type="entry name" value="HTH_LUXR"/>
    <property type="match status" value="1"/>
</dbReference>
<accession>A0A7C9J3P9</accession>
<gene>
    <name evidence="5" type="ORF">GT755_19265</name>
</gene>
<dbReference type="Gene3D" id="1.10.10.10">
    <property type="entry name" value="Winged helix-like DNA-binding domain superfamily/Winged helix DNA-binding domain"/>
    <property type="match status" value="1"/>
</dbReference>
<feature type="domain" description="HTH luxR-type" evidence="4">
    <location>
        <begin position="802"/>
        <end position="867"/>
    </location>
</feature>
<dbReference type="PANTHER" id="PTHR44688:SF16">
    <property type="entry name" value="DNA-BINDING TRANSCRIPTIONAL ACTIVATOR DEVR_DOSR"/>
    <property type="match status" value="1"/>
</dbReference>
<keyword evidence="2" id="KW-0238">DNA-binding</keyword>
<dbReference type="InterPro" id="IPR027417">
    <property type="entry name" value="P-loop_NTPase"/>
</dbReference>
<dbReference type="PRINTS" id="PR00038">
    <property type="entry name" value="HTHLUXR"/>
</dbReference>
<proteinExistence type="predicted"/>
<dbReference type="InterPro" id="IPR000792">
    <property type="entry name" value="Tscrpt_reg_LuxR_C"/>
</dbReference>
<evidence type="ECO:0000256" key="3">
    <source>
        <dbReference type="ARBA" id="ARBA00023163"/>
    </source>
</evidence>
<dbReference type="SUPFAM" id="SSF52540">
    <property type="entry name" value="P-loop containing nucleoside triphosphate hydrolases"/>
    <property type="match status" value="1"/>
</dbReference>
<protein>
    <recommendedName>
        <fullName evidence="4">HTH luxR-type domain-containing protein</fullName>
    </recommendedName>
</protein>